<evidence type="ECO:0000256" key="6">
    <source>
        <dbReference type="ARBA" id="ARBA00022840"/>
    </source>
</evidence>
<feature type="transmembrane region" description="Helical" evidence="10">
    <location>
        <begin position="297"/>
        <end position="319"/>
    </location>
</feature>
<gene>
    <name evidence="12" type="ORF">UABAM_05393</name>
</gene>
<reference evidence="12 13" key="1">
    <citation type="submission" date="2019-08" db="EMBL/GenBank/DDBJ databases">
        <title>Complete genome sequence of Candidatus Uab amorphum.</title>
        <authorList>
            <person name="Shiratori T."/>
            <person name="Suzuki S."/>
            <person name="Kakizawa Y."/>
            <person name="Ishida K."/>
        </authorList>
    </citation>
    <scope>NUCLEOTIDE SEQUENCE [LARGE SCALE GENOMIC DNA]</scope>
    <source>
        <strain evidence="12 13">SRT547</strain>
    </source>
</reference>
<dbReference type="InterPro" id="IPR011990">
    <property type="entry name" value="TPR-like_helical_dom_sf"/>
</dbReference>
<dbReference type="RefSeq" id="WP_151971026.1">
    <property type="nucleotide sequence ID" value="NZ_AP019860.1"/>
</dbReference>
<evidence type="ECO:0000256" key="4">
    <source>
        <dbReference type="ARBA" id="ARBA00022741"/>
    </source>
</evidence>
<dbReference type="Pfam" id="PF12895">
    <property type="entry name" value="ANAPC3"/>
    <property type="match status" value="1"/>
</dbReference>
<dbReference type="Gene3D" id="3.30.200.20">
    <property type="entry name" value="Phosphorylase Kinase, domain 1"/>
    <property type="match status" value="1"/>
</dbReference>
<dbReference type="SUPFAM" id="SSF48452">
    <property type="entry name" value="TPR-like"/>
    <property type="match status" value="1"/>
</dbReference>
<sequence length="664" mass="76709">MLRDTSLKPNQQFAHYQLQEKIGEGGMGSVYRAVDLKLQRTVAIKVITNEVTSQHDVERFLREARAMAKLDHENIVQIYEVGISPVPFIAMEFLEGKTLKELIYEKLSPQKLVEIVIQIARALRVAHKQSIIHRDIKPANIIVSDGKAKLMDFGLAKNRGNSEKSLSKSGAIVGTAAYMPPEQVRGETAPTNDIYSLGAVLYEGLTGMPPFQGDNYLNILSQLVLKDPVAPRELNPDISIYLEAICLKCLHKKPQLRYQTARSLENDLDNFLQGKPVTAKPYTTIVKWQKLFAQNKMLFLMIGVFLAFLVVMSGFLLFMQKQLRNSNDLLVKEKKNLKDKVIQIENTYQFSLEKMLSLIEFFAGNQSMQDSEILMRNRERLATLIIEVSPFAPRNLLPKSRAVALQFLDAYFASRIEPKIGILLYKELLKKEEFVLLYGDKQYIHRMLGQYDEALRDCQEMLRLDPDGIHARYLIAYVKYEQGKYSEALELTTKFFEKKYDHFGIHQLRGKILSAQKKYNEAIEFCSKGLLKTPEDKALLYLRGYNYGKLRQYEKAIAEYTKAIKVDGNYTRTYFRRGTLYKRRGNIDKAIDDFEEYIYREKKDDKMMGDVYSLLGDCFFKKKKYFVAIKNYRKGLQIARNKYANLAQSLRSKIKSTQKLLKKK</sequence>
<dbReference type="PROSITE" id="PS50011">
    <property type="entry name" value="PROTEIN_KINASE_DOM"/>
    <property type="match status" value="1"/>
</dbReference>
<feature type="domain" description="Protein kinase" evidence="11">
    <location>
        <begin position="16"/>
        <end position="272"/>
    </location>
</feature>
<keyword evidence="2" id="KW-0723">Serine/threonine-protein kinase</keyword>
<evidence type="ECO:0000313" key="13">
    <source>
        <dbReference type="Proteomes" id="UP000326354"/>
    </source>
</evidence>
<dbReference type="PROSITE" id="PS00108">
    <property type="entry name" value="PROTEIN_KINASE_ST"/>
    <property type="match status" value="1"/>
</dbReference>
<dbReference type="SMART" id="SM00220">
    <property type="entry name" value="S_TKc"/>
    <property type="match status" value="1"/>
</dbReference>
<dbReference type="PROSITE" id="PS50005">
    <property type="entry name" value="TPR"/>
    <property type="match status" value="3"/>
</dbReference>
<dbReference type="Pfam" id="PF00069">
    <property type="entry name" value="Pkinase"/>
    <property type="match status" value="1"/>
</dbReference>
<feature type="repeat" description="TPR" evidence="7">
    <location>
        <begin position="609"/>
        <end position="642"/>
    </location>
</feature>
<evidence type="ECO:0000313" key="12">
    <source>
        <dbReference type="EMBL" id="BBM86991.1"/>
    </source>
</evidence>
<dbReference type="AlphaFoldDB" id="A0A5S9ISZ9"/>
<keyword evidence="9" id="KW-0175">Coiled coil</keyword>
<dbReference type="Gene3D" id="1.25.40.10">
    <property type="entry name" value="Tetratricopeptide repeat domain"/>
    <property type="match status" value="3"/>
</dbReference>
<dbReference type="InterPro" id="IPR019734">
    <property type="entry name" value="TPR_rpt"/>
</dbReference>
<name>A0A5S9ISZ9_UABAM</name>
<feature type="repeat" description="TPR" evidence="7">
    <location>
        <begin position="537"/>
        <end position="570"/>
    </location>
</feature>
<dbReference type="SUPFAM" id="SSF56112">
    <property type="entry name" value="Protein kinase-like (PK-like)"/>
    <property type="match status" value="1"/>
</dbReference>
<feature type="coiled-coil region" evidence="9">
    <location>
        <begin position="320"/>
        <end position="347"/>
    </location>
</feature>
<evidence type="ECO:0000256" key="7">
    <source>
        <dbReference type="PROSITE-ProRule" id="PRU00339"/>
    </source>
</evidence>
<dbReference type="Gene3D" id="1.10.510.10">
    <property type="entry name" value="Transferase(Phosphotransferase) domain 1"/>
    <property type="match status" value="1"/>
</dbReference>
<evidence type="ECO:0000256" key="5">
    <source>
        <dbReference type="ARBA" id="ARBA00022777"/>
    </source>
</evidence>
<dbReference type="GO" id="GO:0004674">
    <property type="term" value="F:protein serine/threonine kinase activity"/>
    <property type="evidence" value="ECO:0007669"/>
    <property type="project" value="UniProtKB-KW"/>
</dbReference>
<dbReference type="EMBL" id="AP019860">
    <property type="protein sequence ID" value="BBM86991.1"/>
    <property type="molecule type" value="Genomic_DNA"/>
</dbReference>
<keyword evidence="13" id="KW-1185">Reference proteome</keyword>
<feature type="binding site" evidence="8">
    <location>
        <position position="45"/>
    </location>
    <ligand>
        <name>ATP</name>
        <dbReference type="ChEBI" id="CHEBI:30616"/>
    </ligand>
</feature>
<keyword evidence="10" id="KW-0812">Transmembrane</keyword>
<organism evidence="12 13">
    <name type="scientific">Uabimicrobium amorphum</name>
    <dbReference type="NCBI Taxonomy" id="2596890"/>
    <lineage>
        <taxon>Bacteria</taxon>
        <taxon>Pseudomonadati</taxon>
        <taxon>Planctomycetota</taxon>
        <taxon>Candidatus Uabimicrobiia</taxon>
        <taxon>Candidatus Uabimicrobiales</taxon>
        <taxon>Candidatus Uabimicrobiaceae</taxon>
        <taxon>Candidatus Uabimicrobium</taxon>
    </lineage>
</organism>
<dbReference type="Proteomes" id="UP000326354">
    <property type="component" value="Chromosome"/>
</dbReference>
<dbReference type="PANTHER" id="PTHR43289">
    <property type="entry name" value="MITOGEN-ACTIVATED PROTEIN KINASE KINASE KINASE 20-RELATED"/>
    <property type="match status" value="1"/>
</dbReference>
<dbReference type="CDD" id="cd14014">
    <property type="entry name" value="STKc_PknB_like"/>
    <property type="match status" value="1"/>
</dbReference>
<proteinExistence type="predicted"/>
<evidence type="ECO:0000256" key="3">
    <source>
        <dbReference type="ARBA" id="ARBA00022679"/>
    </source>
</evidence>
<accession>A0A5S9ISZ9</accession>
<keyword evidence="6 8" id="KW-0067">ATP-binding</keyword>
<dbReference type="InterPro" id="IPR000719">
    <property type="entry name" value="Prot_kinase_dom"/>
</dbReference>
<dbReference type="PANTHER" id="PTHR43289:SF6">
    <property type="entry name" value="SERINE_THREONINE-PROTEIN KINASE NEKL-3"/>
    <property type="match status" value="1"/>
</dbReference>
<protein>
    <recommendedName>
        <fullName evidence="1">non-specific serine/threonine protein kinase</fullName>
        <ecNumber evidence="1">2.7.11.1</ecNumber>
    </recommendedName>
</protein>
<dbReference type="SMART" id="SM00028">
    <property type="entry name" value="TPR"/>
    <property type="match status" value="6"/>
</dbReference>
<keyword evidence="10" id="KW-1133">Transmembrane helix</keyword>
<evidence type="ECO:0000256" key="8">
    <source>
        <dbReference type="PROSITE-ProRule" id="PRU10141"/>
    </source>
</evidence>
<evidence type="ECO:0000256" key="10">
    <source>
        <dbReference type="SAM" id="Phobius"/>
    </source>
</evidence>
<keyword evidence="3" id="KW-0808">Transferase</keyword>
<dbReference type="InterPro" id="IPR017441">
    <property type="entry name" value="Protein_kinase_ATP_BS"/>
</dbReference>
<dbReference type="EC" id="2.7.11.1" evidence="1"/>
<evidence type="ECO:0000259" key="11">
    <source>
        <dbReference type="PROSITE" id="PS50011"/>
    </source>
</evidence>
<dbReference type="OrthoDB" id="258731at2"/>
<dbReference type="Pfam" id="PF13181">
    <property type="entry name" value="TPR_8"/>
    <property type="match status" value="2"/>
</dbReference>
<keyword evidence="10" id="KW-0472">Membrane</keyword>
<keyword evidence="7" id="KW-0802">TPR repeat</keyword>
<dbReference type="GO" id="GO:0005524">
    <property type="term" value="F:ATP binding"/>
    <property type="evidence" value="ECO:0007669"/>
    <property type="project" value="UniProtKB-UniRule"/>
</dbReference>
<evidence type="ECO:0000256" key="9">
    <source>
        <dbReference type="SAM" id="Coils"/>
    </source>
</evidence>
<dbReference type="FunFam" id="1.10.510.10:FF:000021">
    <property type="entry name" value="Serine/threonine protein kinase"/>
    <property type="match status" value="1"/>
</dbReference>
<evidence type="ECO:0000256" key="1">
    <source>
        <dbReference type="ARBA" id="ARBA00012513"/>
    </source>
</evidence>
<dbReference type="InterPro" id="IPR011009">
    <property type="entry name" value="Kinase-like_dom_sf"/>
</dbReference>
<evidence type="ECO:0000256" key="2">
    <source>
        <dbReference type="ARBA" id="ARBA00022527"/>
    </source>
</evidence>
<dbReference type="KEGG" id="uam:UABAM_05393"/>
<dbReference type="PROSITE" id="PS00107">
    <property type="entry name" value="PROTEIN_KINASE_ATP"/>
    <property type="match status" value="1"/>
</dbReference>
<keyword evidence="5 12" id="KW-0418">Kinase</keyword>
<dbReference type="InterPro" id="IPR008271">
    <property type="entry name" value="Ser/Thr_kinase_AS"/>
</dbReference>
<keyword evidence="4 8" id="KW-0547">Nucleotide-binding</keyword>
<feature type="repeat" description="TPR" evidence="7">
    <location>
        <begin position="571"/>
        <end position="604"/>
    </location>
</feature>